<organism evidence="4 5">
    <name type="scientific">Babesia microti (strain RI)</name>
    <dbReference type="NCBI Taxonomy" id="1133968"/>
    <lineage>
        <taxon>Eukaryota</taxon>
        <taxon>Sar</taxon>
        <taxon>Alveolata</taxon>
        <taxon>Apicomplexa</taxon>
        <taxon>Aconoidasida</taxon>
        <taxon>Piroplasmida</taxon>
        <taxon>Babesiidae</taxon>
        <taxon>Babesia</taxon>
    </lineage>
</organism>
<feature type="coiled-coil region" evidence="3">
    <location>
        <begin position="13"/>
        <end position="40"/>
    </location>
</feature>
<evidence type="ECO:0000313" key="5">
    <source>
        <dbReference type="Proteomes" id="UP000002899"/>
    </source>
</evidence>
<keyword evidence="2" id="KW-0677">Repeat</keyword>
<dbReference type="VEuPathDB" id="PiroplasmaDB:BMR1_02g03785"/>
<dbReference type="Pfam" id="PF24681">
    <property type="entry name" value="Kelch_KLHDC2_KLHL20_DRC7"/>
    <property type="match status" value="1"/>
</dbReference>
<sequence length="547" mass="63026">MPQCPVTRIGHSIDHYNLLVQSYNEEINETSDELSEESNYLTTLNKIDVAQLSSVIRGTWENKYGEKMMNKWPNLCTEHIKLDYSKSRFNNPFIEECTTIINTHTNNLDHHLKYMKLDYIIMYGGIIFDTNNTSISSPIYQNGGVSQTSVDTFLKASNWTACDQLFFCSLQNYRQSWQALEFEHGLNARAFHSTCVIYALRGIPLIFLFGGLIAKDKFADNKLYYMQLFNDPKSFTKWSELHTDNPKPSPRYGHTLRCVTHYLVLFGGIANNELCNDVWILNLRNISLRNNKWEKIYFPGLTPAPRSFHSAISVGKTKYSMLIYGGITKLMNKNRIYALCITMDGKWIWKIFPLIVKFTHDIRAFHTMHVIDNNVVIIGGEDYSRERSIGLHVLIYCMREKTFFYRNQTMPMAGHASWVTNSLVHFFGGFTEMGISPLGIVTCNPLSYTTNNMAFVHYFRLNDAEEDENKEKVGDKESENILGRMVINNSDQEATLDPVLSMQIAYAEPVLTYISRPQRSSAFKAMQAIKEDMEVHKRAEDNKEPMA</sequence>
<dbReference type="Proteomes" id="UP000002899">
    <property type="component" value="Chromosome II"/>
</dbReference>
<keyword evidence="1" id="KW-0880">Kelch repeat</keyword>
<keyword evidence="5" id="KW-1185">Reference proteome</keyword>
<dbReference type="EMBL" id="FO082872">
    <property type="protein sequence ID" value="SJK86138.1"/>
    <property type="molecule type" value="Genomic_DNA"/>
</dbReference>
<proteinExistence type="predicted"/>
<reference evidence="4 5" key="3">
    <citation type="journal article" date="2016" name="Sci. Rep.">
        <title>Genome-wide diversity and gene expression profiling of Babesia microti isolates identify polymorphic genes that mediate host-pathogen interactions.</title>
        <authorList>
            <person name="Silva J.C."/>
            <person name="Cornillot E."/>
            <person name="McCracken C."/>
            <person name="Usmani-Brown S."/>
            <person name="Dwivedi A."/>
            <person name="Ifeonu O.O."/>
            <person name="Crabtree J."/>
            <person name="Gotia H.T."/>
            <person name="Virji A.Z."/>
            <person name="Reynes C."/>
            <person name="Colinge J."/>
            <person name="Kumar V."/>
            <person name="Lawres L."/>
            <person name="Pazzi J.E."/>
            <person name="Pablo J.V."/>
            <person name="Hung C."/>
            <person name="Brancato J."/>
            <person name="Kumari P."/>
            <person name="Orvis J."/>
            <person name="Tretina K."/>
            <person name="Chibucos M."/>
            <person name="Ott S."/>
            <person name="Sadzewicz L."/>
            <person name="Sengamalay N."/>
            <person name="Shetty A.C."/>
            <person name="Su Q."/>
            <person name="Tallon L."/>
            <person name="Fraser C.M."/>
            <person name="Frutos R."/>
            <person name="Molina D.M."/>
            <person name="Krause P.J."/>
            <person name="Ben Mamoun C."/>
        </authorList>
    </citation>
    <scope>NUCLEOTIDE SEQUENCE [LARGE SCALE GENOMIC DNA]</scope>
    <source>
        <strain evidence="4 5">RI</strain>
    </source>
</reference>
<evidence type="ECO:0000256" key="3">
    <source>
        <dbReference type="SAM" id="Coils"/>
    </source>
</evidence>
<dbReference type="RefSeq" id="XP_021338332.1">
    <property type="nucleotide sequence ID" value="XM_021481726.1"/>
</dbReference>
<evidence type="ECO:0000313" key="4">
    <source>
        <dbReference type="EMBL" id="SJK86138.1"/>
    </source>
</evidence>
<gene>
    <name evidence="4" type="ORF">BMR1_02g03785</name>
</gene>
<dbReference type="InterPro" id="IPR015915">
    <property type="entry name" value="Kelch-typ_b-propeller"/>
</dbReference>
<dbReference type="PANTHER" id="PTHR46093:SF18">
    <property type="entry name" value="FIBRONECTIN TYPE-III DOMAIN-CONTAINING PROTEIN"/>
    <property type="match status" value="1"/>
</dbReference>
<evidence type="ECO:0008006" key="6">
    <source>
        <dbReference type="Google" id="ProtNLM"/>
    </source>
</evidence>
<dbReference type="GeneID" id="24424539"/>
<dbReference type="Gene3D" id="2.120.10.80">
    <property type="entry name" value="Kelch-type beta propeller"/>
    <property type="match status" value="1"/>
</dbReference>
<keyword evidence="3" id="KW-0175">Coiled coil</keyword>
<accession>A0A1R4AAW4</accession>
<reference evidence="4 5" key="2">
    <citation type="journal article" date="2013" name="PLoS ONE">
        <title>Whole genome mapping and re-organization of the nuclear and mitochondrial genomes of Babesia microti isolates.</title>
        <authorList>
            <person name="Cornillot E."/>
            <person name="Dassouli A."/>
            <person name="Garg A."/>
            <person name="Pachikara N."/>
            <person name="Randazzo S."/>
            <person name="Depoix D."/>
            <person name="Carcy B."/>
            <person name="Delbecq S."/>
            <person name="Frutos R."/>
            <person name="Silva J.C."/>
            <person name="Sutton R."/>
            <person name="Krause P.J."/>
            <person name="Mamoun C.B."/>
        </authorList>
    </citation>
    <scope>NUCLEOTIDE SEQUENCE [LARGE SCALE GENOMIC DNA]</scope>
    <source>
        <strain evidence="4 5">RI</strain>
    </source>
</reference>
<dbReference type="AlphaFoldDB" id="A0A1R4AAW4"/>
<dbReference type="SUPFAM" id="SSF117281">
    <property type="entry name" value="Kelch motif"/>
    <property type="match status" value="1"/>
</dbReference>
<evidence type="ECO:0000256" key="1">
    <source>
        <dbReference type="ARBA" id="ARBA00022441"/>
    </source>
</evidence>
<name>A0A1R4AAW4_BABMR</name>
<evidence type="ECO:0000256" key="2">
    <source>
        <dbReference type="ARBA" id="ARBA00022737"/>
    </source>
</evidence>
<dbReference type="KEGG" id="bmic:BMR1_02g03785"/>
<dbReference type="PANTHER" id="PTHR46093">
    <property type="entry name" value="ACYL-COA-BINDING DOMAIN-CONTAINING PROTEIN 5"/>
    <property type="match status" value="1"/>
</dbReference>
<dbReference type="OrthoDB" id="10001928at2759"/>
<reference evidence="4 5" key="1">
    <citation type="journal article" date="2012" name="Nucleic Acids Res.">
        <title>Sequencing of the smallest Apicomplexan genome from the human pathogen Babesia microti.</title>
        <authorList>
            <person name="Cornillot E."/>
            <person name="Hadj-Kaddour K."/>
            <person name="Dassouli A."/>
            <person name="Noel B."/>
            <person name="Ranwez V."/>
            <person name="Vacherie B."/>
            <person name="Augagneur Y."/>
            <person name="Bres V."/>
            <person name="Duclos A."/>
            <person name="Randazzo S."/>
            <person name="Carcy B."/>
            <person name="Debierre-Grockiego F."/>
            <person name="Delbecq S."/>
            <person name="Moubri-Menage K."/>
            <person name="Shams-Eldin H."/>
            <person name="Usmani-Brown S."/>
            <person name="Bringaud F."/>
            <person name="Wincker P."/>
            <person name="Vivares C.P."/>
            <person name="Schwarz R.T."/>
            <person name="Schetters T.P."/>
            <person name="Krause P.J."/>
            <person name="Gorenflot A."/>
            <person name="Berry V."/>
            <person name="Barbe V."/>
            <person name="Ben Mamoun C."/>
        </authorList>
    </citation>
    <scope>NUCLEOTIDE SEQUENCE [LARGE SCALE GENOMIC DNA]</scope>
    <source>
        <strain evidence="4 5">RI</strain>
    </source>
</reference>
<protein>
    <recommendedName>
        <fullName evidence="6">Kelch motif</fullName>
    </recommendedName>
</protein>